<gene>
    <name evidence="2" type="ORF">VITISV_033276</name>
</gene>
<accession>A5AFI1</accession>
<protein>
    <submittedName>
        <fullName evidence="2">Uncharacterized protein</fullName>
    </submittedName>
</protein>
<dbReference type="AlphaFoldDB" id="A5AFI1"/>
<name>A5AFI1_VITVI</name>
<reference evidence="2" key="1">
    <citation type="journal article" date="2007" name="PLoS ONE">
        <title>The first genome sequence of an elite grapevine cultivar (Pinot noir Vitis vinifera L.): coping with a highly heterozygous genome.</title>
        <authorList>
            <person name="Velasco R."/>
            <person name="Zharkikh A."/>
            <person name="Troggio M."/>
            <person name="Cartwright D.A."/>
            <person name="Cestaro A."/>
            <person name="Pruss D."/>
            <person name="Pindo M."/>
            <person name="FitzGerald L.M."/>
            <person name="Vezzulli S."/>
            <person name="Reid J."/>
            <person name="Malacarne G."/>
            <person name="Iliev D."/>
            <person name="Coppola G."/>
            <person name="Wardell B."/>
            <person name="Micheletti D."/>
            <person name="Macalma T."/>
            <person name="Facci M."/>
            <person name="Mitchell J.T."/>
            <person name="Perazzolli M."/>
            <person name="Eldredge G."/>
            <person name="Gatto P."/>
            <person name="Oyzerski R."/>
            <person name="Moretto M."/>
            <person name="Gutin N."/>
            <person name="Stefanini M."/>
            <person name="Chen Y."/>
            <person name="Segala C."/>
            <person name="Davenport C."/>
            <person name="Dematte L."/>
            <person name="Mraz A."/>
            <person name="Battilana J."/>
            <person name="Stormo K."/>
            <person name="Costa F."/>
            <person name="Tao Q."/>
            <person name="Si-Ammour A."/>
            <person name="Harkins T."/>
            <person name="Lackey A."/>
            <person name="Perbost C."/>
            <person name="Taillon B."/>
            <person name="Stella A."/>
            <person name="Solovyev V."/>
            <person name="Fawcett J.A."/>
            <person name="Sterck L."/>
            <person name="Vandepoele K."/>
            <person name="Grando S.M."/>
            <person name="Toppo S."/>
            <person name="Moser C."/>
            <person name="Lanchbury J."/>
            <person name="Bogden R."/>
            <person name="Skolnick M."/>
            <person name="Sgaramella V."/>
            <person name="Bhatnagar S.K."/>
            <person name="Fontana P."/>
            <person name="Gutin A."/>
            <person name="Van de Peer Y."/>
            <person name="Salamini F."/>
            <person name="Viola R."/>
        </authorList>
    </citation>
    <scope>NUCLEOTIDE SEQUENCE</scope>
</reference>
<evidence type="ECO:0000256" key="1">
    <source>
        <dbReference type="SAM" id="MobiDB-lite"/>
    </source>
</evidence>
<organism evidence="2">
    <name type="scientific">Vitis vinifera</name>
    <name type="common">Grape</name>
    <dbReference type="NCBI Taxonomy" id="29760"/>
    <lineage>
        <taxon>Eukaryota</taxon>
        <taxon>Viridiplantae</taxon>
        <taxon>Streptophyta</taxon>
        <taxon>Embryophyta</taxon>
        <taxon>Tracheophyta</taxon>
        <taxon>Spermatophyta</taxon>
        <taxon>Magnoliopsida</taxon>
        <taxon>eudicotyledons</taxon>
        <taxon>Gunneridae</taxon>
        <taxon>Pentapetalae</taxon>
        <taxon>rosids</taxon>
        <taxon>Vitales</taxon>
        <taxon>Vitaceae</taxon>
        <taxon>Viteae</taxon>
        <taxon>Vitis</taxon>
    </lineage>
</organism>
<dbReference type="EMBL" id="AM425409">
    <property type="protein sequence ID" value="CAN62407.1"/>
    <property type="molecule type" value="Genomic_DNA"/>
</dbReference>
<sequence>MAKTRGAKTPSPSARNRALRVSPVQDIMTEPSQPPAIPPSIDGGLSSPPLRRYQTRRPPTTPGASSSRPKKSANCPPKKKARISAPVEPSKPQPITTESQILSGMTPEVIIRRPMVTQPPIEGNLDCRASIDGRHGILGAKHIAEALRIPYEPARLEDYKVWAHPSQNDMVHILFRGTSTRSYLLRNELPPNMFLVDALLCHNIFPLQHMVQRRGALLEALFQISEGFFFGPYHLIMTGLLYFEEKVHMKKLLRVDAIPLLFPEVALSDIRALGLGAPTGPEHPNIAQPEDPQQAQQVEIPTDIRAPAPTVPSTGPMPEVASFVPPATPRTLPIVLATSEPHPSESSIAISISEFKGLCYTLQTLTTTQSVLAQCLGIKIHSQKSGVKSEELVVERSLKLDALNLNWLGVIDGPPLHGQFRKEYL</sequence>
<feature type="region of interest" description="Disordered" evidence="1">
    <location>
        <begin position="1"/>
        <end position="96"/>
    </location>
</feature>
<feature type="compositionally biased region" description="Low complexity" evidence="1">
    <location>
        <begin position="48"/>
        <end position="58"/>
    </location>
</feature>
<evidence type="ECO:0000313" key="2">
    <source>
        <dbReference type="EMBL" id="CAN62407.1"/>
    </source>
</evidence>
<proteinExistence type="predicted"/>